<sequence length="142" mass="16716">KLKATSDIKYFQEFVSFSWLGQDWFVYSLTISILTSQTQLKGLCRLIGEYNSVRMGAKKKFRSRCLKRTNSLKSCRSFRLNYSKIKRPNRVTYFFDNFPKDSVTIENAKFNHPFSPKFLGHPVYFVNFGSNWMKCGHNGQIR</sequence>
<gene>
    <name evidence="1" type="ORF">BpHYR1_017957</name>
</gene>
<dbReference type="Proteomes" id="UP000276133">
    <property type="component" value="Unassembled WGS sequence"/>
</dbReference>
<evidence type="ECO:0000313" key="1">
    <source>
        <dbReference type="EMBL" id="RMZ98992.1"/>
    </source>
</evidence>
<protein>
    <submittedName>
        <fullName evidence="1">Uncharacterized protein</fullName>
    </submittedName>
</protein>
<name>A0A3M7PIU8_BRAPC</name>
<keyword evidence="2" id="KW-1185">Reference proteome</keyword>
<organism evidence="1 2">
    <name type="scientific">Brachionus plicatilis</name>
    <name type="common">Marine rotifer</name>
    <name type="synonym">Brachionus muelleri</name>
    <dbReference type="NCBI Taxonomy" id="10195"/>
    <lineage>
        <taxon>Eukaryota</taxon>
        <taxon>Metazoa</taxon>
        <taxon>Spiralia</taxon>
        <taxon>Gnathifera</taxon>
        <taxon>Rotifera</taxon>
        <taxon>Eurotatoria</taxon>
        <taxon>Monogononta</taxon>
        <taxon>Pseudotrocha</taxon>
        <taxon>Ploima</taxon>
        <taxon>Brachionidae</taxon>
        <taxon>Brachionus</taxon>
    </lineage>
</organism>
<evidence type="ECO:0000313" key="2">
    <source>
        <dbReference type="Proteomes" id="UP000276133"/>
    </source>
</evidence>
<dbReference type="EMBL" id="REGN01010454">
    <property type="protein sequence ID" value="RMZ98992.1"/>
    <property type="molecule type" value="Genomic_DNA"/>
</dbReference>
<comment type="caution">
    <text evidence="1">The sequence shown here is derived from an EMBL/GenBank/DDBJ whole genome shotgun (WGS) entry which is preliminary data.</text>
</comment>
<feature type="non-terminal residue" evidence="1">
    <location>
        <position position="1"/>
    </location>
</feature>
<dbReference type="AlphaFoldDB" id="A0A3M7PIU8"/>
<accession>A0A3M7PIU8</accession>
<reference evidence="1 2" key="1">
    <citation type="journal article" date="2018" name="Sci. Rep.">
        <title>Genomic signatures of local adaptation to the degree of environmental predictability in rotifers.</title>
        <authorList>
            <person name="Franch-Gras L."/>
            <person name="Hahn C."/>
            <person name="Garcia-Roger E.M."/>
            <person name="Carmona M.J."/>
            <person name="Serra M."/>
            <person name="Gomez A."/>
        </authorList>
    </citation>
    <scope>NUCLEOTIDE SEQUENCE [LARGE SCALE GENOMIC DNA]</scope>
    <source>
        <strain evidence="1">HYR1</strain>
    </source>
</reference>
<proteinExistence type="predicted"/>